<keyword evidence="10" id="KW-1185">Reference proteome</keyword>
<feature type="transmembrane region" description="Helical" evidence="8">
    <location>
        <begin position="495"/>
        <end position="517"/>
    </location>
</feature>
<evidence type="ECO:0000256" key="7">
    <source>
        <dbReference type="ARBA" id="ARBA00023136"/>
    </source>
</evidence>
<gene>
    <name evidence="9" type="ORF">ACFSQZ_11970</name>
</gene>
<comment type="similarity">
    <text evidence="2">Belongs to the V-ATPase 116 kDa subunit family.</text>
</comment>
<proteinExistence type="inferred from homology"/>
<dbReference type="EMBL" id="JBHUJC010000041">
    <property type="protein sequence ID" value="MFD2277188.1"/>
    <property type="molecule type" value="Genomic_DNA"/>
</dbReference>
<keyword evidence="7 8" id="KW-0472">Membrane</keyword>
<sequence>MKSLTIVGLKEEKQEVLDGLQTLGCLHLVSLSEKELAEALDVSDETREALQLLQNWHLKNTTPNPASQMSPKEIQERAHQTHSEIVQLQDELELLVERVGKLEPWGDFSFDSLENMGGLSLWFYLVPHHEVQKLEGAERVWQQVGKDSRHSYIVVVSAEEPMGVPGERQHLGGRSLAELRKREEEVRNSISELQLAGAELARELPVFQNHVHELQDISSLKRASKMSFTKGKFFGVLAWVPESEVEKVAAFVRERELVHIFRDPNEDEVPPTLFKNPPAWEVGESLIGFYMTPNYRLWDPSFIVLYSFAIFFAMILSDAGYGIVMAVLLAVLWKKLGKGNARFLCMLLTGSTIIWGMLVGSYFGVEPREHGLLEKMHMLDMGNMQSMMAISIVVGAVHIMLSNGVEVWRLRGRVKALAPVGWILTIASGLLAFLGGSIEMLGQLGLWGVGIGLGMVFLFSGAERDAKLVKRLGGGAMALTKITDMFGNVLSYLRLFALGIASAALAGAFNDLAIQAYEGVRGLGVVLALVILLIGHLLNFILAIMSGFIHGLRLNLIEFFNWSVREEGYAYRAFKKKSLNH</sequence>
<protein>
    <submittedName>
        <fullName evidence="9">V-type ATP synthase subunit I</fullName>
    </submittedName>
</protein>
<evidence type="ECO:0000256" key="3">
    <source>
        <dbReference type="ARBA" id="ARBA00022448"/>
    </source>
</evidence>
<evidence type="ECO:0000256" key="2">
    <source>
        <dbReference type="ARBA" id="ARBA00009904"/>
    </source>
</evidence>
<dbReference type="PANTHER" id="PTHR11629:SF63">
    <property type="entry name" value="V-TYPE PROTON ATPASE SUBUNIT A"/>
    <property type="match status" value="1"/>
</dbReference>
<reference evidence="10" key="1">
    <citation type="journal article" date="2019" name="Int. J. Syst. Evol. Microbiol.">
        <title>The Global Catalogue of Microorganisms (GCM) 10K type strain sequencing project: providing services to taxonomists for standard genome sequencing and annotation.</title>
        <authorList>
            <consortium name="The Broad Institute Genomics Platform"/>
            <consortium name="The Broad Institute Genome Sequencing Center for Infectious Disease"/>
            <person name="Wu L."/>
            <person name="Ma J."/>
        </authorList>
    </citation>
    <scope>NUCLEOTIDE SEQUENCE [LARGE SCALE GENOMIC DNA]</scope>
    <source>
        <strain evidence="10">JCM 16545</strain>
    </source>
</reference>
<keyword evidence="4 8" id="KW-0812">Transmembrane</keyword>
<feature type="transmembrane region" description="Helical" evidence="8">
    <location>
        <begin position="303"/>
        <end position="331"/>
    </location>
</feature>
<feature type="transmembrane region" description="Helical" evidence="8">
    <location>
        <begin position="343"/>
        <end position="365"/>
    </location>
</feature>
<feature type="transmembrane region" description="Helical" evidence="8">
    <location>
        <begin position="444"/>
        <end position="462"/>
    </location>
</feature>
<comment type="subcellular location">
    <subcellularLocation>
        <location evidence="1">Membrane</location>
        <topology evidence="1">Multi-pass membrane protein</topology>
    </subcellularLocation>
</comment>
<evidence type="ECO:0000256" key="4">
    <source>
        <dbReference type="ARBA" id="ARBA00022692"/>
    </source>
</evidence>
<evidence type="ECO:0000256" key="5">
    <source>
        <dbReference type="ARBA" id="ARBA00022989"/>
    </source>
</evidence>
<dbReference type="RefSeq" id="WP_377094030.1">
    <property type="nucleotide sequence ID" value="NZ_JBHSJM010000001.1"/>
</dbReference>
<comment type="caution">
    <text evidence="9">The sequence shown here is derived from an EMBL/GenBank/DDBJ whole genome shotgun (WGS) entry which is preliminary data.</text>
</comment>
<evidence type="ECO:0000256" key="6">
    <source>
        <dbReference type="ARBA" id="ARBA00023065"/>
    </source>
</evidence>
<accession>A0ABW5E7C4</accession>
<organism evidence="9 10">
    <name type="scientific">Rubritalea spongiae</name>
    <dbReference type="NCBI Taxonomy" id="430797"/>
    <lineage>
        <taxon>Bacteria</taxon>
        <taxon>Pseudomonadati</taxon>
        <taxon>Verrucomicrobiota</taxon>
        <taxon>Verrucomicrobiia</taxon>
        <taxon>Verrucomicrobiales</taxon>
        <taxon>Rubritaleaceae</taxon>
        <taxon>Rubritalea</taxon>
    </lineage>
</organism>
<feature type="transmembrane region" description="Helical" evidence="8">
    <location>
        <begin position="385"/>
        <end position="405"/>
    </location>
</feature>
<evidence type="ECO:0000256" key="8">
    <source>
        <dbReference type="SAM" id="Phobius"/>
    </source>
</evidence>
<keyword evidence="5 8" id="KW-1133">Transmembrane helix</keyword>
<keyword evidence="6" id="KW-0406">Ion transport</keyword>
<dbReference type="Proteomes" id="UP001597297">
    <property type="component" value="Unassembled WGS sequence"/>
</dbReference>
<keyword evidence="3" id="KW-0813">Transport</keyword>
<evidence type="ECO:0000313" key="9">
    <source>
        <dbReference type="EMBL" id="MFD2277188.1"/>
    </source>
</evidence>
<dbReference type="PANTHER" id="PTHR11629">
    <property type="entry name" value="VACUOLAR PROTON ATPASES"/>
    <property type="match status" value="1"/>
</dbReference>
<feature type="transmembrane region" description="Helical" evidence="8">
    <location>
        <begin position="523"/>
        <end position="549"/>
    </location>
</feature>
<dbReference type="InterPro" id="IPR002490">
    <property type="entry name" value="V-ATPase_116kDa_su"/>
</dbReference>
<evidence type="ECO:0000313" key="10">
    <source>
        <dbReference type="Proteomes" id="UP001597297"/>
    </source>
</evidence>
<evidence type="ECO:0000256" key="1">
    <source>
        <dbReference type="ARBA" id="ARBA00004141"/>
    </source>
</evidence>
<name>A0ABW5E7C4_9BACT</name>
<feature type="transmembrane region" description="Helical" evidence="8">
    <location>
        <begin position="417"/>
        <end position="438"/>
    </location>
</feature>